<dbReference type="Gene3D" id="3.30.60.20">
    <property type="match status" value="1"/>
</dbReference>
<evidence type="ECO:0000313" key="4">
    <source>
        <dbReference type="Proteomes" id="UP000008694"/>
    </source>
</evidence>
<evidence type="ECO:0000313" key="3">
    <source>
        <dbReference type="EMBL" id="EFH51218.1"/>
    </source>
</evidence>
<feature type="domain" description="DC1" evidence="2">
    <location>
        <begin position="61"/>
        <end position="100"/>
    </location>
</feature>
<proteinExistence type="predicted"/>
<dbReference type="InterPro" id="IPR046349">
    <property type="entry name" value="C1-like_sf"/>
</dbReference>
<dbReference type="PANTHER" id="PTHR46288:SF27">
    <property type="entry name" value="CYSTEINE_HISTIDINE-RICH C1 DOMAIN FAMILY PROTEIN"/>
    <property type="match status" value="1"/>
</dbReference>
<dbReference type="EMBL" id="GL348718">
    <property type="protein sequence ID" value="EFH51218.1"/>
    <property type="molecule type" value="Genomic_DNA"/>
</dbReference>
<reference evidence="4" key="1">
    <citation type="journal article" date="2011" name="Nat. Genet.">
        <title>The Arabidopsis lyrata genome sequence and the basis of rapid genome size change.</title>
        <authorList>
            <person name="Hu T.T."/>
            <person name="Pattyn P."/>
            <person name="Bakker E.G."/>
            <person name="Cao J."/>
            <person name="Cheng J.-F."/>
            <person name="Clark R.M."/>
            <person name="Fahlgren N."/>
            <person name="Fawcett J.A."/>
            <person name="Grimwood J."/>
            <person name="Gundlach H."/>
            <person name="Haberer G."/>
            <person name="Hollister J.D."/>
            <person name="Ossowski S."/>
            <person name="Ottilar R.P."/>
            <person name="Salamov A.A."/>
            <person name="Schneeberger K."/>
            <person name="Spannagl M."/>
            <person name="Wang X."/>
            <person name="Yang L."/>
            <person name="Nasrallah M.E."/>
            <person name="Bergelson J."/>
            <person name="Carrington J.C."/>
            <person name="Gaut B.S."/>
            <person name="Schmutz J."/>
            <person name="Mayer K.F.X."/>
            <person name="Van de Peer Y."/>
            <person name="Grigoriev I.V."/>
            <person name="Nordborg M."/>
            <person name="Weigel D."/>
            <person name="Guo Y.-L."/>
        </authorList>
    </citation>
    <scope>NUCLEOTIDE SEQUENCE [LARGE SCALE GENOMIC DNA]</scope>
    <source>
        <strain evidence="4">cv. MN47</strain>
    </source>
</reference>
<evidence type="ECO:0000259" key="2">
    <source>
        <dbReference type="Pfam" id="PF03107"/>
    </source>
</evidence>
<dbReference type="SUPFAM" id="SSF57889">
    <property type="entry name" value="Cysteine-rich domain"/>
    <property type="match status" value="1"/>
</dbReference>
<dbReference type="Pfam" id="PF03107">
    <property type="entry name" value="C1_2"/>
    <property type="match status" value="1"/>
</dbReference>
<dbReference type="InterPro" id="IPR004146">
    <property type="entry name" value="DC1"/>
</dbReference>
<dbReference type="STRING" id="81972.D7M491"/>
<keyword evidence="1" id="KW-0677">Repeat</keyword>
<gene>
    <name evidence="3" type="ORF">ARALYDRAFT_912055</name>
</gene>
<dbReference type="HOGENOM" id="CLU_2240295_0_0_1"/>
<dbReference type="Gramene" id="scaffold_604112.1">
    <property type="protein sequence ID" value="scaffold_604112.1"/>
    <property type="gene ID" value="scaffold_604112.1"/>
</dbReference>
<sequence>MDSEGVLMPLIHEHLMVPWNDLRKGDCCGHLEAISDGYYCKTCDFFLHKKCVHSPEFIEHPSHPDHTLRLQSKPRHNCSLCGKRKLNIFYRCDFDVDLYCK</sequence>
<dbReference type="PANTHER" id="PTHR46288">
    <property type="entry name" value="PHORBOL-ESTER/DAG-TYPE DOMAIN-CONTAINING PROTEIN"/>
    <property type="match status" value="1"/>
</dbReference>
<accession>D7M491</accession>
<dbReference type="AlphaFoldDB" id="D7M491"/>
<name>D7M491_ARALL</name>
<keyword evidence="4" id="KW-1185">Reference proteome</keyword>
<evidence type="ECO:0000256" key="1">
    <source>
        <dbReference type="ARBA" id="ARBA00022737"/>
    </source>
</evidence>
<organism evidence="4">
    <name type="scientific">Arabidopsis lyrata subsp. lyrata</name>
    <name type="common">Lyre-leaved rock-cress</name>
    <dbReference type="NCBI Taxonomy" id="81972"/>
    <lineage>
        <taxon>Eukaryota</taxon>
        <taxon>Viridiplantae</taxon>
        <taxon>Streptophyta</taxon>
        <taxon>Embryophyta</taxon>
        <taxon>Tracheophyta</taxon>
        <taxon>Spermatophyta</taxon>
        <taxon>Magnoliopsida</taxon>
        <taxon>eudicotyledons</taxon>
        <taxon>Gunneridae</taxon>
        <taxon>Pentapetalae</taxon>
        <taxon>rosids</taxon>
        <taxon>malvids</taxon>
        <taxon>Brassicales</taxon>
        <taxon>Brassicaceae</taxon>
        <taxon>Camelineae</taxon>
        <taxon>Arabidopsis</taxon>
    </lineage>
</organism>
<dbReference type="Proteomes" id="UP000008694">
    <property type="component" value="Unassembled WGS sequence"/>
</dbReference>
<protein>
    <recommendedName>
        <fullName evidence="2">DC1 domain-containing protein</fullName>
    </recommendedName>
</protein>